<organism evidence="1 2">
    <name type="scientific">Prorocentrum cordatum</name>
    <dbReference type="NCBI Taxonomy" id="2364126"/>
    <lineage>
        <taxon>Eukaryota</taxon>
        <taxon>Sar</taxon>
        <taxon>Alveolata</taxon>
        <taxon>Dinophyceae</taxon>
        <taxon>Prorocentrales</taxon>
        <taxon>Prorocentraceae</taxon>
        <taxon>Prorocentrum</taxon>
    </lineage>
</organism>
<evidence type="ECO:0000313" key="2">
    <source>
        <dbReference type="Proteomes" id="UP001189429"/>
    </source>
</evidence>
<gene>
    <name evidence="1" type="ORF">PCOR1329_LOCUS25544</name>
</gene>
<comment type="caution">
    <text evidence="1">The sequence shown here is derived from an EMBL/GenBank/DDBJ whole genome shotgun (WGS) entry which is preliminary data.</text>
</comment>
<dbReference type="Proteomes" id="UP001189429">
    <property type="component" value="Unassembled WGS sequence"/>
</dbReference>
<keyword evidence="2" id="KW-1185">Reference proteome</keyword>
<protein>
    <submittedName>
        <fullName evidence="1">Uncharacterized protein</fullName>
    </submittedName>
</protein>
<reference evidence="1" key="1">
    <citation type="submission" date="2023-10" db="EMBL/GenBank/DDBJ databases">
        <authorList>
            <person name="Chen Y."/>
            <person name="Shah S."/>
            <person name="Dougan E. K."/>
            <person name="Thang M."/>
            <person name="Chan C."/>
        </authorList>
    </citation>
    <scope>NUCLEOTIDE SEQUENCE [LARGE SCALE GENOMIC DNA]</scope>
</reference>
<proteinExistence type="predicted"/>
<accession>A0ABN9S187</accession>
<name>A0ABN9S187_9DINO</name>
<evidence type="ECO:0000313" key="1">
    <source>
        <dbReference type="EMBL" id="CAK0825414.1"/>
    </source>
</evidence>
<dbReference type="EMBL" id="CAUYUJ010008932">
    <property type="protein sequence ID" value="CAK0825414.1"/>
    <property type="molecule type" value="Genomic_DNA"/>
</dbReference>
<sequence length="118" mass="13086">MEIPATTTSTIWNMPHMPKISSILTTTQKEIHARLPIRSLFWAGAKAAHTGKGTRQSAKLHVRQGVRYISSVGAVQELPLLLETGNFALQTASLLCFLERSGVRHCIHKQASQFHVGW</sequence>